<proteinExistence type="predicted"/>
<feature type="non-terminal residue" evidence="1">
    <location>
        <position position="55"/>
    </location>
</feature>
<organism evidence="1">
    <name type="scientific">Arion vulgaris</name>
    <dbReference type="NCBI Taxonomy" id="1028688"/>
    <lineage>
        <taxon>Eukaryota</taxon>
        <taxon>Metazoa</taxon>
        <taxon>Spiralia</taxon>
        <taxon>Lophotrochozoa</taxon>
        <taxon>Mollusca</taxon>
        <taxon>Gastropoda</taxon>
        <taxon>Heterobranchia</taxon>
        <taxon>Euthyneura</taxon>
        <taxon>Panpulmonata</taxon>
        <taxon>Eupulmonata</taxon>
        <taxon>Stylommatophora</taxon>
        <taxon>Helicina</taxon>
        <taxon>Arionoidea</taxon>
        <taxon>Arionidae</taxon>
        <taxon>Arion</taxon>
    </lineage>
</organism>
<gene>
    <name evidence="1" type="primary">ORF219914</name>
</gene>
<dbReference type="AlphaFoldDB" id="A0A0B7C097"/>
<sequence length="55" mass="6507">MKSTKYRQRRVEMYYYSSRGMSLAERHFHYSLSEKLSVSCRFSPLKAPPAFVQGL</sequence>
<name>A0A0B7C097_9EUPU</name>
<protein>
    <submittedName>
        <fullName evidence="1">Uncharacterized protein</fullName>
    </submittedName>
</protein>
<reference evidence="1" key="1">
    <citation type="submission" date="2014-12" db="EMBL/GenBank/DDBJ databases">
        <title>Insight into the proteome of Arion vulgaris.</title>
        <authorList>
            <person name="Aradska J."/>
            <person name="Bulat T."/>
            <person name="Smidak R."/>
            <person name="Sarate P."/>
            <person name="Gangsoo J."/>
            <person name="Sialana F."/>
            <person name="Bilban M."/>
            <person name="Lubec G."/>
        </authorList>
    </citation>
    <scope>NUCLEOTIDE SEQUENCE</scope>
    <source>
        <tissue evidence="1">Skin</tissue>
    </source>
</reference>
<dbReference type="EMBL" id="HACG01052023">
    <property type="protein sequence ID" value="CEK98894.1"/>
    <property type="molecule type" value="Transcribed_RNA"/>
</dbReference>
<accession>A0A0B7C097</accession>
<evidence type="ECO:0000313" key="1">
    <source>
        <dbReference type="EMBL" id="CEK98894.1"/>
    </source>
</evidence>